<gene>
    <name evidence="7" type="ORF">SAMN05216578_105205</name>
</gene>
<dbReference type="Gene3D" id="3.90.1150.10">
    <property type="entry name" value="Aspartate Aminotransferase, domain 1"/>
    <property type="match status" value="1"/>
</dbReference>
<dbReference type="Pfam" id="PF00202">
    <property type="entry name" value="Aminotran_3"/>
    <property type="match status" value="1"/>
</dbReference>
<dbReference type="AlphaFoldDB" id="A0A1I6BQR6"/>
<keyword evidence="4" id="KW-0808">Transferase</keyword>
<evidence type="ECO:0000256" key="6">
    <source>
        <dbReference type="RuleBase" id="RU003560"/>
    </source>
</evidence>
<dbReference type="SUPFAM" id="SSF53383">
    <property type="entry name" value="PLP-dependent transferases"/>
    <property type="match status" value="1"/>
</dbReference>
<keyword evidence="3" id="KW-0032">Aminotransferase</keyword>
<dbReference type="InterPro" id="IPR015424">
    <property type="entry name" value="PyrdxlP-dep_Trfase"/>
</dbReference>
<reference evidence="7 8" key="1">
    <citation type="submission" date="2016-10" db="EMBL/GenBank/DDBJ databases">
        <authorList>
            <person name="de Groot N.N."/>
        </authorList>
    </citation>
    <scope>NUCLEOTIDE SEQUENCE [LARGE SCALE GENOMIC DNA]</scope>
    <source>
        <strain evidence="7 8">JCM 18415</strain>
    </source>
</reference>
<dbReference type="RefSeq" id="WP_090538907.1">
    <property type="nucleotide sequence ID" value="NZ_FOYD01000005.1"/>
</dbReference>
<evidence type="ECO:0000256" key="4">
    <source>
        <dbReference type="ARBA" id="ARBA00022679"/>
    </source>
</evidence>
<accession>A0A1I6BQR6</accession>
<evidence type="ECO:0000256" key="3">
    <source>
        <dbReference type="ARBA" id="ARBA00022576"/>
    </source>
</evidence>
<dbReference type="InterPro" id="IPR005814">
    <property type="entry name" value="Aminotrans_3"/>
</dbReference>
<dbReference type="GO" id="GO:0009102">
    <property type="term" value="P:biotin biosynthetic process"/>
    <property type="evidence" value="ECO:0007669"/>
    <property type="project" value="TreeGrafter"/>
</dbReference>
<comment type="similarity">
    <text evidence="2 6">Belongs to the class-III pyridoxal-phosphate-dependent aminotransferase family.</text>
</comment>
<sequence length="445" mass="48385">MNSPLATQPLSQAADLDSFWMPFTANRQFKARPRMLQSAEGLYYTDMQGRQILDGTAGLWCCNAGHGRREIAEAVSRQISQMDFAPTFQMGHPLPFELAERLAEIAPAGLNRVFFTNSGSESVDTALKIALAYHRARGEGTRRMFIGRELAYHGVGFGGISVGGIPNNRRAYTTLPHVDHLPHTLDVQNNAFTRGLPAQGAELADQLERLVTLHGAENIAAVIVEPMSGSAGVILPPVGYLQRLREITRKHGILLIFDEVITGFGRVGAPFASQRWGVTPDLMTVAKGLTNGAIPMGAVLLDGELQEALMQGPEGQIEFFHGYTYSGHPVAAAAALATLDIYAREGLLTRAAELETYWQEALHSLAGHPNVIDIRNTGLVGAVHLASRDNAPGSRGYEVFERSFWDGLMVRCTGDIIALSPPLTIEREQIDRLVDILGNALRQTA</sequence>
<dbReference type="PIRSF" id="PIRSF000521">
    <property type="entry name" value="Transaminase_4ab_Lys_Orn"/>
    <property type="match status" value="1"/>
</dbReference>
<dbReference type="PANTHER" id="PTHR42684:SF1">
    <property type="entry name" value="BETA-ALANINE--PYRUVATE AMINOTRANSFERASE"/>
    <property type="match status" value="1"/>
</dbReference>
<dbReference type="InterPro" id="IPR015422">
    <property type="entry name" value="PyrdxlP-dep_Trfase_small"/>
</dbReference>
<dbReference type="GO" id="GO:0004015">
    <property type="term" value="F:adenosylmethionine-8-amino-7-oxononanoate transaminase activity"/>
    <property type="evidence" value="ECO:0007669"/>
    <property type="project" value="TreeGrafter"/>
</dbReference>
<evidence type="ECO:0000256" key="5">
    <source>
        <dbReference type="ARBA" id="ARBA00022898"/>
    </source>
</evidence>
<dbReference type="InterPro" id="IPR049704">
    <property type="entry name" value="Aminotrans_3_PPA_site"/>
</dbReference>
<evidence type="ECO:0000256" key="1">
    <source>
        <dbReference type="ARBA" id="ARBA00001933"/>
    </source>
</evidence>
<dbReference type="CDD" id="cd00610">
    <property type="entry name" value="OAT_like"/>
    <property type="match status" value="1"/>
</dbReference>
<keyword evidence="5 6" id="KW-0663">Pyridoxal phosphate</keyword>
<dbReference type="STRING" id="1002526.SAMN05216578_105205"/>
<evidence type="ECO:0000313" key="7">
    <source>
        <dbReference type="EMBL" id="SFQ83288.1"/>
    </source>
</evidence>
<evidence type="ECO:0000313" key="8">
    <source>
        <dbReference type="Proteomes" id="UP000242815"/>
    </source>
</evidence>
<dbReference type="EMBL" id="FOYD01000005">
    <property type="protein sequence ID" value="SFQ83288.1"/>
    <property type="molecule type" value="Genomic_DNA"/>
</dbReference>
<dbReference type="Gene3D" id="3.40.640.10">
    <property type="entry name" value="Type I PLP-dependent aspartate aminotransferase-like (Major domain)"/>
    <property type="match status" value="1"/>
</dbReference>
<dbReference type="PANTHER" id="PTHR42684">
    <property type="entry name" value="ADENOSYLMETHIONINE-8-AMINO-7-OXONONANOATE AMINOTRANSFERASE"/>
    <property type="match status" value="1"/>
</dbReference>
<dbReference type="PROSITE" id="PS00600">
    <property type="entry name" value="AA_TRANSFER_CLASS_3"/>
    <property type="match status" value="1"/>
</dbReference>
<dbReference type="OrthoDB" id="9801052at2"/>
<name>A0A1I6BQR6_9GAMM</name>
<dbReference type="GO" id="GO:0030170">
    <property type="term" value="F:pyridoxal phosphate binding"/>
    <property type="evidence" value="ECO:0007669"/>
    <property type="project" value="InterPro"/>
</dbReference>
<evidence type="ECO:0000256" key="2">
    <source>
        <dbReference type="ARBA" id="ARBA00008954"/>
    </source>
</evidence>
<proteinExistence type="inferred from homology"/>
<dbReference type="FunFam" id="3.40.640.10:FF:000014">
    <property type="entry name" value="Adenosylmethionine-8-amino-7-oxononanoate aminotransferase, probable"/>
    <property type="match status" value="1"/>
</dbReference>
<keyword evidence="7" id="KW-0670">Pyruvate</keyword>
<organism evidence="7 8">
    <name type="scientific">Halopseudomonas formosensis</name>
    <dbReference type="NCBI Taxonomy" id="1002526"/>
    <lineage>
        <taxon>Bacteria</taxon>
        <taxon>Pseudomonadati</taxon>
        <taxon>Pseudomonadota</taxon>
        <taxon>Gammaproteobacteria</taxon>
        <taxon>Pseudomonadales</taxon>
        <taxon>Pseudomonadaceae</taxon>
        <taxon>Halopseudomonas</taxon>
    </lineage>
</organism>
<comment type="cofactor">
    <cofactor evidence="1">
        <name>pyridoxal 5'-phosphate</name>
        <dbReference type="ChEBI" id="CHEBI:597326"/>
    </cofactor>
</comment>
<dbReference type="InterPro" id="IPR015421">
    <property type="entry name" value="PyrdxlP-dep_Trfase_major"/>
</dbReference>
<protein>
    <submittedName>
        <fullName evidence="7">Beta-alanine--pyruvate transaminase</fullName>
    </submittedName>
</protein>
<dbReference type="Proteomes" id="UP000242815">
    <property type="component" value="Unassembled WGS sequence"/>
</dbReference>